<gene>
    <name evidence="2" type="ORF">H0E87_029778</name>
</gene>
<evidence type="ECO:0000313" key="3">
    <source>
        <dbReference type="Proteomes" id="UP000807159"/>
    </source>
</evidence>
<dbReference type="PANTHER" id="PTHR44329">
    <property type="entry name" value="SERINE/THREONINE-PROTEIN KINASE TNNI3K-RELATED"/>
    <property type="match status" value="1"/>
</dbReference>
<dbReference type="Gene3D" id="1.10.510.10">
    <property type="entry name" value="Transferase(Phosphotransferase) domain 1"/>
    <property type="match status" value="1"/>
</dbReference>
<dbReference type="Pfam" id="PF07714">
    <property type="entry name" value="PK_Tyr_Ser-Thr"/>
    <property type="match status" value="1"/>
</dbReference>
<feature type="domain" description="Protein kinase" evidence="1">
    <location>
        <begin position="1"/>
        <end position="122"/>
    </location>
</feature>
<dbReference type="AlphaFoldDB" id="A0A8T2WPK5"/>
<name>A0A8T2WPK5_POPDE</name>
<feature type="non-terminal residue" evidence="2">
    <location>
        <position position="133"/>
    </location>
</feature>
<dbReference type="InterPro" id="IPR011009">
    <property type="entry name" value="Kinase-like_dom_sf"/>
</dbReference>
<dbReference type="GO" id="GO:0004674">
    <property type="term" value="F:protein serine/threonine kinase activity"/>
    <property type="evidence" value="ECO:0007669"/>
    <property type="project" value="TreeGrafter"/>
</dbReference>
<dbReference type="Proteomes" id="UP000807159">
    <property type="component" value="Chromosome 18"/>
</dbReference>
<protein>
    <recommendedName>
        <fullName evidence="1">Protein kinase domain-containing protein</fullName>
    </recommendedName>
</protein>
<dbReference type="PROSITE" id="PS50011">
    <property type="entry name" value="PROTEIN_KINASE_DOM"/>
    <property type="match status" value="1"/>
</dbReference>
<reference evidence="2" key="1">
    <citation type="journal article" date="2021" name="J. Hered.">
        <title>Genome Assembly of Salicaceae Populus deltoides (Eastern Cottonwood) I-69 Based on Nanopore Sequencing and Hi-C Technologies.</title>
        <authorList>
            <person name="Bai S."/>
            <person name="Wu H."/>
            <person name="Zhang J."/>
            <person name="Pan Z."/>
            <person name="Zhao W."/>
            <person name="Li Z."/>
            <person name="Tong C."/>
        </authorList>
    </citation>
    <scope>NUCLEOTIDE SEQUENCE</scope>
    <source>
        <tissue evidence="2">Leaf</tissue>
    </source>
</reference>
<comment type="caution">
    <text evidence="2">The sequence shown here is derived from an EMBL/GenBank/DDBJ whole genome shotgun (WGS) entry which is preliminary data.</text>
</comment>
<sequence>VCDFGLSRIKHRTFLSSKSTAGTPEWMAPEVLRNEPANEKCDIYSFGVILWELATCQIPWKGLNPMQVVGAVGFQNRHLEIPGYIDPAIAQIIRDCWQLEPNLRPSFAQLITRLRCAQHLLVETQNHTNQTAD</sequence>
<organism evidence="2 3">
    <name type="scientific">Populus deltoides</name>
    <name type="common">Eastern poplar</name>
    <name type="synonym">Eastern cottonwood</name>
    <dbReference type="NCBI Taxonomy" id="3696"/>
    <lineage>
        <taxon>Eukaryota</taxon>
        <taxon>Viridiplantae</taxon>
        <taxon>Streptophyta</taxon>
        <taxon>Embryophyta</taxon>
        <taxon>Tracheophyta</taxon>
        <taxon>Spermatophyta</taxon>
        <taxon>Magnoliopsida</taxon>
        <taxon>eudicotyledons</taxon>
        <taxon>Gunneridae</taxon>
        <taxon>Pentapetalae</taxon>
        <taxon>rosids</taxon>
        <taxon>fabids</taxon>
        <taxon>Malpighiales</taxon>
        <taxon>Salicaceae</taxon>
        <taxon>Saliceae</taxon>
        <taxon>Populus</taxon>
    </lineage>
</organism>
<dbReference type="InterPro" id="IPR001245">
    <property type="entry name" value="Ser-Thr/Tyr_kinase_cat_dom"/>
</dbReference>
<dbReference type="InterPro" id="IPR051681">
    <property type="entry name" value="Ser/Thr_Kinases-Pseudokinases"/>
</dbReference>
<dbReference type="SUPFAM" id="SSF56112">
    <property type="entry name" value="Protein kinase-like (PK-like)"/>
    <property type="match status" value="1"/>
</dbReference>
<dbReference type="EMBL" id="JACEGQ020000018">
    <property type="protein sequence ID" value="KAH8482464.1"/>
    <property type="molecule type" value="Genomic_DNA"/>
</dbReference>
<dbReference type="InterPro" id="IPR000719">
    <property type="entry name" value="Prot_kinase_dom"/>
</dbReference>
<evidence type="ECO:0000259" key="1">
    <source>
        <dbReference type="PROSITE" id="PS50011"/>
    </source>
</evidence>
<dbReference type="PANTHER" id="PTHR44329:SF302">
    <property type="entry name" value="SERINE_THREONINE-PROTEIN KINASE SIS8-RELATED"/>
    <property type="match status" value="1"/>
</dbReference>
<proteinExistence type="predicted"/>
<evidence type="ECO:0000313" key="2">
    <source>
        <dbReference type="EMBL" id="KAH8482464.1"/>
    </source>
</evidence>
<accession>A0A8T2WPK5</accession>
<keyword evidence="3" id="KW-1185">Reference proteome</keyword>
<dbReference type="GO" id="GO:0005524">
    <property type="term" value="F:ATP binding"/>
    <property type="evidence" value="ECO:0007669"/>
    <property type="project" value="InterPro"/>
</dbReference>